<dbReference type="GO" id="GO:0004519">
    <property type="term" value="F:endonuclease activity"/>
    <property type="evidence" value="ECO:0007669"/>
    <property type="project" value="UniProtKB-KW"/>
</dbReference>
<dbReference type="PROSITE" id="PS50830">
    <property type="entry name" value="TNASE_3"/>
    <property type="match status" value="1"/>
</dbReference>
<evidence type="ECO:0000313" key="6">
    <source>
        <dbReference type="EMBL" id="SNS38698.1"/>
    </source>
</evidence>
<evidence type="ECO:0000256" key="4">
    <source>
        <dbReference type="SAM" id="MobiDB-lite"/>
    </source>
</evidence>
<evidence type="ECO:0000313" key="7">
    <source>
        <dbReference type="Proteomes" id="UP000198284"/>
    </source>
</evidence>
<feature type="region of interest" description="Disordered" evidence="4">
    <location>
        <begin position="154"/>
        <end position="178"/>
    </location>
</feature>
<dbReference type="Pfam" id="PF00565">
    <property type="entry name" value="SNase"/>
    <property type="match status" value="1"/>
</dbReference>
<evidence type="ECO:0000256" key="3">
    <source>
        <dbReference type="ARBA" id="ARBA00022801"/>
    </source>
</evidence>
<organism evidence="6 7">
    <name type="scientific">Noviherbaspirillum humi</name>
    <dbReference type="NCBI Taxonomy" id="1688639"/>
    <lineage>
        <taxon>Bacteria</taxon>
        <taxon>Pseudomonadati</taxon>
        <taxon>Pseudomonadota</taxon>
        <taxon>Betaproteobacteria</taxon>
        <taxon>Burkholderiales</taxon>
        <taxon>Oxalobacteraceae</taxon>
        <taxon>Noviherbaspirillum</taxon>
    </lineage>
</organism>
<dbReference type="AlphaFoldDB" id="A0A239E336"/>
<keyword evidence="7" id="KW-1185">Reference proteome</keyword>
<dbReference type="PANTHER" id="PTHR12302:SF3">
    <property type="entry name" value="SERINE_THREONINE-PROTEIN KINASE 31"/>
    <property type="match status" value="1"/>
</dbReference>
<keyword evidence="2" id="KW-0255">Endonuclease</keyword>
<protein>
    <submittedName>
        <fullName evidence="6">Micrococcal nuclease</fullName>
    </submittedName>
</protein>
<dbReference type="GO" id="GO:0016787">
    <property type="term" value="F:hydrolase activity"/>
    <property type="evidence" value="ECO:0007669"/>
    <property type="project" value="UniProtKB-KW"/>
</dbReference>
<dbReference type="EMBL" id="FZOT01000002">
    <property type="protein sequence ID" value="SNS38698.1"/>
    <property type="molecule type" value="Genomic_DNA"/>
</dbReference>
<gene>
    <name evidence="6" type="ORF">SAMN06265795_102487</name>
</gene>
<keyword evidence="3" id="KW-0378">Hydrolase</keyword>
<dbReference type="Gene3D" id="2.40.50.90">
    <property type="match status" value="1"/>
</dbReference>
<evidence type="ECO:0000259" key="5">
    <source>
        <dbReference type="PROSITE" id="PS50830"/>
    </source>
</evidence>
<proteinExistence type="predicted"/>
<evidence type="ECO:0000256" key="2">
    <source>
        <dbReference type="ARBA" id="ARBA00022759"/>
    </source>
</evidence>
<dbReference type="Proteomes" id="UP000198284">
    <property type="component" value="Unassembled WGS sequence"/>
</dbReference>
<keyword evidence="1" id="KW-0540">Nuclease</keyword>
<dbReference type="PANTHER" id="PTHR12302">
    <property type="entry name" value="EBNA2 BINDING PROTEIN P100"/>
    <property type="match status" value="1"/>
</dbReference>
<evidence type="ECO:0000256" key="1">
    <source>
        <dbReference type="ARBA" id="ARBA00022722"/>
    </source>
</evidence>
<dbReference type="SMART" id="SM00318">
    <property type="entry name" value="SNc"/>
    <property type="match status" value="1"/>
</dbReference>
<name>A0A239E336_9BURK</name>
<feature type="domain" description="TNase-like" evidence="5">
    <location>
        <begin position="43"/>
        <end position="158"/>
    </location>
</feature>
<reference evidence="6 7" key="1">
    <citation type="submission" date="2017-06" db="EMBL/GenBank/DDBJ databases">
        <authorList>
            <person name="Kim H.J."/>
            <person name="Triplett B.A."/>
        </authorList>
    </citation>
    <scope>NUCLEOTIDE SEQUENCE [LARGE SCALE GENOMIC DNA]</scope>
    <source>
        <strain evidence="6 7">U15</strain>
    </source>
</reference>
<dbReference type="SUPFAM" id="SSF50199">
    <property type="entry name" value="Staphylococcal nuclease"/>
    <property type="match status" value="1"/>
</dbReference>
<dbReference type="InterPro" id="IPR035437">
    <property type="entry name" value="SNase_OB-fold_sf"/>
</dbReference>
<dbReference type="InterPro" id="IPR016071">
    <property type="entry name" value="Staphylococal_nuclease_OB-fold"/>
</dbReference>
<accession>A0A239E336</accession>
<sequence>MQAYAKLQHSITLLHYKILTSGMSRIFLVLAGILLSLPVFAHKVIGIADGDTLTLLVDKQPLRIQLANIDAPERGQAFASAALKSLSDLCFGKDAEYRTVDVDKYGRTVAIVSCEGVEANREQVARGMAWVDPRFNQDQTLAVVEEQARKEHRGLWVDPDPVPPWDYRSNRQRGRHND</sequence>